<proteinExistence type="predicted"/>
<sequence length="41" mass="4643">MIVGYSSLLTLNFKKQELKYFKFVTRNSVVSYDASARGLPA</sequence>
<keyword evidence="1" id="KW-0614">Plasmid</keyword>
<reference evidence="2" key="1">
    <citation type="submission" date="2011-01" db="EMBL/GenBank/DDBJ databases">
        <title>Complete sequence of plasmid1 of Rahnella sp. Y9602.</title>
        <authorList>
            <consortium name="US DOE Joint Genome Institute"/>
            <person name="Lucas S."/>
            <person name="Copeland A."/>
            <person name="Lapidus A."/>
            <person name="Cheng J.-F."/>
            <person name="Goodwin L."/>
            <person name="Pitluck S."/>
            <person name="Lu M."/>
            <person name="Detter J.C."/>
            <person name="Han C."/>
            <person name="Tapia R."/>
            <person name="Land M."/>
            <person name="Hauser L."/>
            <person name="Kyrpides N."/>
            <person name="Ivanova N."/>
            <person name="Ovchinnikova G."/>
            <person name="Pagani I."/>
            <person name="Sobecky P.A."/>
            <person name="Martinez R.J."/>
            <person name="Woyke T."/>
        </authorList>
    </citation>
    <scope>NUCLEOTIDE SEQUENCE [LARGE SCALE GENOMIC DNA]</scope>
    <source>
        <strain evidence="2">Y9602</strain>
        <plasmid evidence="2">pRAHAQ01</plasmid>
    </source>
</reference>
<dbReference type="HOGENOM" id="CLU_3275573_0_0_6"/>
<dbReference type="EMBL" id="CP002506">
    <property type="protein sequence ID" value="ADW76170.1"/>
    <property type="molecule type" value="Genomic_DNA"/>
</dbReference>
<name>A0A0H3FH93_RAHSY</name>
<accession>A0A0H3FH93</accession>
<geneLocation type="plasmid" evidence="1 2">
    <name>pRAHAQ01</name>
</geneLocation>
<dbReference type="KEGG" id="rah:Rahaq_4589"/>
<evidence type="ECO:0000313" key="2">
    <source>
        <dbReference type="Proteomes" id="UP000007257"/>
    </source>
</evidence>
<dbReference type="Proteomes" id="UP000007257">
    <property type="component" value="Plasmid pRAHAQ01"/>
</dbReference>
<evidence type="ECO:0000313" key="1">
    <source>
        <dbReference type="EMBL" id="ADW76170.1"/>
    </source>
</evidence>
<dbReference type="AlphaFoldDB" id="A0A0H3FH93"/>
<gene>
    <name evidence="1" type="ordered locus">Rahaq_4589</name>
</gene>
<protein>
    <submittedName>
        <fullName evidence="1">Uncharacterized protein</fullName>
    </submittedName>
</protein>
<reference evidence="1 2" key="2">
    <citation type="journal article" date="2012" name="J. Bacteriol.">
        <title>Complete Genome Sequence of Rahnella sp. Strain Y9602, a Gammaproteobacterium Isolate from Metal- and Radionuclide-Contaminated Soil.</title>
        <authorList>
            <person name="Martinez R.J."/>
            <person name="Bruce D."/>
            <person name="Detter C."/>
            <person name="Goodwin L.A."/>
            <person name="Han J."/>
            <person name="Han C.S."/>
            <person name="Held B."/>
            <person name="Land M.L."/>
            <person name="Mikhailova N."/>
            <person name="Nolan M."/>
            <person name="Pennacchio L."/>
            <person name="Pitluck S."/>
            <person name="Tapia R."/>
            <person name="Woyke T."/>
            <person name="Sobecky P.A."/>
        </authorList>
    </citation>
    <scope>NUCLEOTIDE SEQUENCE [LARGE SCALE GENOMIC DNA]</scope>
    <source>
        <strain evidence="1 2">Y9602</strain>
        <plasmid evidence="1 2">pRAHAQ01</plasmid>
    </source>
</reference>
<organism evidence="1 2">
    <name type="scientific">Rahnella sp. (strain Y9602)</name>
    <dbReference type="NCBI Taxonomy" id="2703885"/>
    <lineage>
        <taxon>Bacteria</taxon>
        <taxon>Pseudomonadati</taxon>
        <taxon>Pseudomonadota</taxon>
        <taxon>Gammaproteobacteria</taxon>
        <taxon>Enterobacterales</taxon>
        <taxon>Yersiniaceae</taxon>
        <taxon>Rahnella</taxon>
    </lineage>
</organism>